<evidence type="ECO:0000313" key="1">
    <source>
        <dbReference type="EMBL" id="PMD48019.1"/>
    </source>
</evidence>
<gene>
    <name evidence="1" type="ORF">L207DRAFT_505123</name>
</gene>
<accession>A0A2J6SB67</accession>
<dbReference type="Proteomes" id="UP000235786">
    <property type="component" value="Unassembled WGS sequence"/>
</dbReference>
<sequence>MHALLFGAAVHMDVLRRPRINLDNPIRLYHKVQTMRLLEAELRSPEKMPMDDVILAVLALGTNEVETMVNNARYQARSPFNSPMSSAQWLDVYGSMTSVPAHVFAMRSLVRRRGGLEKIELHGLAAILSLSDILGATQHLSKPYWPLLRRTEVTDDPHNFPPGKLGQGFEKLLLFGINKDMANVLHSMVELTHIIDFHCRGVTSILDLGLFIEQRNTLQHSLMSLATGDELKYGEISSVCLYESIRHTAIIFSIAVTFPMPPISGIFGKVAGELRDILEKSKLDPCWQLCPKTLLWMLILGGIAASGTSDRAWYVRNLVALSEALNLTEWEDAALETENYLWLESACDAGGNSLWNEVKSARDVHEV</sequence>
<dbReference type="OrthoDB" id="3469466at2759"/>
<proteinExistence type="predicted"/>
<protein>
    <submittedName>
        <fullName evidence="1">Uncharacterized protein</fullName>
    </submittedName>
</protein>
<dbReference type="AlphaFoldDB" id="A0A2J6SB67"/>
<feature type="non-terminal residue" evidence="1">
    <location>
        <position position="1"/>
    </location>
</feature>
<reference evidence="1 2" key="1">
    <citation type="submission" date="2016-04" db="EMBL/GenBank/DDBJ databases">
        <title>A degradative enzymes factory behind the ericoid mycorrhizal symbiosis.</title>
        <authorList>
            <consortium name="DOE Joint Genome Institute"/>
            <person name="Martino E."/>
            <person name="Morin E."/>
            <person name="Grelet G."/>
            <person name="Kuo A."/>
            <person name="Kohler A."/>
            <person name="Daghino S."/>
            <person name="Barry K."/>
            <person name="Choi C."/>
            <person name="Cichocki N."/>
            <person name="Clum A."/>
            <person name="Copeland A."/>
            <person name="Hainaut M."/>
            <person name="Haridas S."/>
            <person name="Labutti K."/>
            <person name="Lindquist E."/>
            <person name="Lipzen A."/>
            <person name="Khouja H.-R."/>
            <person name="Murat C."/>
            <person name="Ohm R."/>
            <person name="Olson A."/>
            <person name="Spatafora J."/>
            <person name="Veneault-Fourrey C."/>
            <person name="Henrissat B."/>
            <person name="Grigoriev I."/>
            <person name="Martin F."/>
            <person name="Perotto S."/>
        </authorList>
    </citation>
    <scope>NUCLEOTIDE SEQUENCE [LARGE SCALE GENOMIC DNA]</scope>
    <source>
        <strain evidence="1 2">F</strain>
    </source>
</reference>
<dbReference type="EMBL" id="KZ613937">
    <property type="protein sequence ID" value="PMD48019.1"/>
    <property type="molecule type" value="Genomic_DNA"/>
</dbReference>
<dbReference type="PANTHER" id="PTHR37540:SF5">
    <property type="entry name" value="TRANSCRIPTION FACTOR DOMAIN-CONTAINING PROTEIN"/>
    <property type="match status" value="1"/>
</dbReference>
<keyword evidence="2" id="KW-1185">Reference proteome</keyword>
<dbReference type="STRING" id="1149755.A0A2J6SB67"/>
<dbReference type="PANTHER" id="PTHR37540">
    <property type="entry name" value="TRANSCRIPTION FACTOR (ACR-2), PUTATIVE-RELATED-RELATED"/>
    <property type="match status" value="1"/>
</dbReference>
<dbReference type="Pfam" id="PF11951">
    <property type="entry name" value="Fungal_trans_2"/>
    <property type="match status" value="1"/>
</dbReference>
<dbReference type="InterPro" id="IPR021858">
    <property type="entry name" value="Fun_TF"/>
</dbReference>
<organism evidence="1 2">
    <name type="scientific">Hyaloscypha variabilis (strain UAMH 11265 / GT02V1 / F)</name>
    <name type="common">Meliniomyces variabilis</name>
    <dbReference type="NCBI Taxonomy" id="1149755"/>
    <lineage>
        <taxon>Eukaryota</taxon>
        <taxon>Fungi</taxon>
        <taxon>Dikarya</taxon>
        <taxon>Ascomycota</taxon>
        <taxon>Pezizomycotina</taxon>
        <taxon>Leotiomycetes</taxon>
        <taxon>Helotiales</taxon>
        <taxon>Hyaloscyphaceae</taxon>
        <taxon>Hyaloscypha</taxon>
        <taxon>Hyaloscypha variabilis</taxon>
    </lineage>
</organism>
<name>A0A2J6SB67_HYAVF</name>
<evidence type="ECO:0000313" key="2">
    <source>
        <dbReference type="Proteomes" id="UP000235786"/>
    </source>
</evidence>